<dbReference type="PANTHER" id="PTHR13260">
    <property type="entry name" value="ANAPHASE PROMOTING COMPLEX SUBUNIT 4 APC4"/>
    <property type="match status" value="1"/>
</dbReference>
<proteinExistence type="predicted"/>
<evidence type="ECO:0000256" key="2">
    <source>
        <dbReference type="ARBA" id="ARBA00022776"/>
    </source>
</evidence>
<sequence length="320" mass="35839">MSEPSDQLLPYNCELVIIFLKCLYEQDPVKQLLEISETDYDVEIDLETAERVRELVQFGGFSDTEYLRRTLAKEFLQLELSFKEAFQMPFTTISRKILCEDLLPLFPLPSLSNASSSSSSSSTRIPTSISYYEDPSRASSSHYTGQHQVIDYISFQVPDESFSDIENCICIVRGFMHNSDCLKKGYSSLEAVLLCVPADYHCVDLSLYKDSQIVLLLNKDNNNNTSESAGDGCMIILEASDLPYVSLSRSAFVDVWRLQELKDSAACLHIGDEKARTIPHCVIAPLAVSASRGVACVFAARKRALVYILEEDEDEVSDAE</sequence>
<dbReference type="AlphaFoldDB" id="A0A2Z6M8V0"/>
<dbReference type="EMBL" id="DF973381">
    <property type="protein sequence ID" value="GAU28816.1"/>
    <property type="molecule type" value="Genomic_DNA"/>
</dbReference>
<keyword evidence="6" id="KW-1185">Reference proteome</keyword>
<name>A0A2Z6M8V0_TRISU</name>
<dbReference type="GO" id="GO:0034399">
    <property type="term" value="C:nuclear periphery"/>
    <property type="evidence" value="ECO:0007669"/>
    <property type="project" value="TreeGrafter"/>
</dbReference>
<dbReference type="OrthoDB" id="2110451at2759"/>
<dbReference type="GO" id="GO:0051301">
    <property type="term" value="P:cell division"/>
    <property type="evidence" value="ECO:0007669"/>
    <property type="project" value="UniProtKB-KW"/>
</dbReference>
<keyword evidence="1" id="KW-0132">Cell division</keyword>
<organism evidence="5 6">
    <name type="scientific">Trifolium subterraneum</name>
    <name type="common">Subterranean clover</name>
    <dbReference type="NCBI Taxonomy" id="3900"/>
    <lineage>
        <taxon>Eukaryota</taxon>
        <taxon>Viridiplantae</taxon>
        <taxon>Streptophyta</taxon>
        <taxon>Embryophyta</taxon>
        <taxon>Tracheophyta</taxon>
        <taxon>Spermatophyta</taxon>
        <taxon>Magnoliopsida</taxon>
        <taxon>eudicotyledons</taxon>
        <taxon>Gunneridae</taxon>
        <taxon>Pentapetalae</taxon>
        <taxon>rosids</taxon>
        <taxon>fabids</taxon>
        <taxon>Fabales</taxon>
        <taxon>Fabaceae</taxon>
        <taxon>Papilionoideae</taxon>
        <taxon>50 kb inversion clade</taxon>
        <taxon>NPAAA clade</taxon>
        <taxon>Hologalegina</taxon>
        <taxon>IRL clade</taxon>
        <taxon>Trifolieae</taxon>
        <taxon>Trifolium</taxon>
    </lineage>
</organism>
<dbReference type="GO" id="GO:0031145">
    <property type="term" value="P:anaphase-promoting complex-dependent catabolic process"/>
    <property type="evidence" value="ECO:0007669"/>
    <property type="project" value="InterPro"/>
</dbReference>
<evidence type="ECO:0000256" key="3">
    <source>
        <dbReference type="ARBA" id="ARBA00022786"/>
    </source>
</evidence>
<protein>
    <submittedName>
        <fullName evidence="5">Uncharacterized protein</fullName>
    </submittedName>
</protein>
<accession>A0A2Z6M8V0</accession>
<evidence type="ECO:0000313" key="6">
    <source>
        <dbReference type="Proteomes" id="UP000242715"/>
    </source>
</evidence>
<dbReference type="GO" id="GO:0005680">
    <property type="term" value="C:anaphase-promoting complex"/>
    <property type="evidence" value="ECO:0007669"/>
    <property type="project" value="InterPro"/>
</dbReference>
<keyword evidence="4" id="KW-0131">Cell cycle</keyword>
<dbReference type="Proteomes" id="UP000242715">
    <property type="component" value="Unassembled WGS sequence"/>
</dbReference>
<dbReference type="InterPro" id="IPR024789">
    <property type="entry name" value="APC4"/>
</dbReference>
<keyword evidence="2" id="KW-0498">Mitosis</keyword>
<keyword evidence="3" id="KW-0833">Ubl conjugation pathway</keyword>
<evidence type="ECO:0000256" key="4">
    <source>
        <dbReference type="ARBA" id="ARBA00023306"/>
    </source>
</evidence>
<reference evidence="6" key="1">
    <citation type="journal article" date="2017" name="Front. Plant Sci.">
        <title>Climate Clever Clovers: New Paradigm to Reduce the Environmental Footprint of Ruminants by Breeding Low Methanogenic Forages Utilizing Haplotype Variation.</title>
        <authorList>
            <person name="Kaur P."/>
            <person name="Appels R."/>
            <person name="Bayer P.E."/>
            <person name="Keeble-Gagnere G."/>
            <person name="Wang J."/>
            <person name="Hirakawa H."/>
            <person name="Shirasawa K."/>
            <person name="Vercoe P."/>
            <person name="Stefanova K."/>
            <person name="Durmic Z."/>
            <person name="Nichols P."/>
            <person name="Revell C."/>
            <person name="Isobe S.N."/>
            <person name="Edwards D."/>
            <person name="Erskine W."/>
        </authorList>
    </citation>
    <scope>NUCLEOTIDE SEQUENCE [LARGE SCALE GENOMIC DNA]</scope>
    <source>
        <strain evidence="6">cv. Daliak</strain>
    </source>
</reference>
<evidence type="ECO:0000256" key="1">
    <source>
        <dbReference type="ARBA" id="ARBA00022618"/>
    </source>
</evidence>
<dbReference type="GO" id="GO:0070979">
    <property type="term" value="P:protein K11-linked ubiquitination"/>
    <property type="evidence" value="ECO:0007669"/>
    <property type="project" value="TreeGrafter"/>
</dbReference>
<dbReference type="PANTHER" id="PTHR13260:SF0">
    <property type="entry name" value="ANAPHASE-PROMOTING COMPLEX SUBUNIT 4"/>
    <property type="match status" value="1"/>
</dbReference>
<evidence type="ECO:0000313" key="5">
    <source>
        <dbReference type="EMBL" id="GAU28816.1"/>
    </source>
</evidence>
<gene>
    <name evidence="5" type="ORF">TSUD_21530</name>
</gene>